<reference evidence="5" key="1">
    <citation type="journal article" date="2019" name="Int. J. Syst. Evol. Microbiol.">
        <title>The Global Catalogue of Microorganisms (GCM) 10K type strain sequencing project: providing services to taxonomists for standard genome sequencing and annotation.</title>
        <authorList>
            <consortium name="The Broad Institute Genomics Platform"/>
            <consortium name="The Broad Institute Genome Sequencing Center for Infectious Disease"/>
            <person name="Wu L."/>
            <person name="Ma J."/>
        </authorList>
    </citation>
    <scope>NUCLEOTIDE SEQUENCE [LARGE SCALE GENOMIC DNA]</scope>
    <source>
        <strain evidence="5">JCM 17106</strain>
    </source>
</reference>
<evidence type="ECO:0000256" key="3">
    <source>
        <dbReference type="SAM" id="SignalP"/>
    </source>
</evidence>
<dbReference type="Gene3D" id="1.25.40.10">
    <property type="entry name" value="Tetratricopeptide repeat domain"/>
    <property type="match status" value="1"/>
</dbReference>
<feature type="signal peptide" evidence="3">
    <location>
        <begin position="1"/>
        <end position="22"/>
    </location>
</feature>
<feature type="repeat" description="TPR" evidence="1">
    <location>
        <begin position="339"/>
        <end position="372"/>
    </location>
</feature>
<keyword evidence="1" id="KW-0802">TPR repeat</keyword>
<keyword evidence="5" id="KW-1185">Reference proteome</keyword>
<dbReference type="RefSeq" id="WP_344930400.1">
    <property type="nucleotide sequence ID" value="NZ_BAABCW010000025.1"/>
</dbReference>
<feature type="repeat" description="TPR" evidence="1">
    <location>
        <begin position="302"/>
        <end position="335"/>
    </location>
</feature>
<evidence type="ECO:0000313" key="5">
    <source>
        <dbReference type="Proteomes" id="UP001500459"/>
    </source>
</evidence>
<dbReference type="Proteomes" id="UP001500459">
    <property type="component" value="Unassembled WGS sequence"/>
</dbReference>
<organism evidence="4 5">
    <name type="scientific">Aquimarina addita</name>
    <dbReference type="NCBI Taxonomy" id="870485"/>
    <lineage>
        <taxon>Bacteria</taxon>
        <taxon>Pseudomonadati</taxon>
        <taxon>Bacteroidota</taxon>
        <taxon>Flavobacteriia</taxon>
        <taxon>Flavobacteriales</taxon>
        <taxon>Flavobacteriaceae</taxon>
        <taxon>Aquimarina</taxon>
    </lineage>
</organism>
<sequence length="463" mass="51415">MKTKFLFIIASGFILGTTSIRAQVGDCTKDNAIITTASIAYEHAKVKNYEAAEEPLWKVRKECPGYSVATYQYGQKLLDNKLDKATTDAEKTKIANELIVLLKERYANFPSKTKKGDMYSDIGQMMYDYKIGTTESQFAEFDKAYTEDKANFKGAKKLYTYFYLLVELQDAGKKDLQDVFDLYDDITEKIEEEESDKAKTIAELTEKEESGTALSAKEKKKLKNAGININAYSKVKAGINQKIGARADCENLIPLYTGQFEAKKTDVNWLKGAASRMSAKDCTDDPLFIKLVEALNKAEPSAKTTYYLGLLAMKKNQNSKAREYFNKSAQLETKPSDKAKVYYKIAEMLKKQGSYSNARSYYKKALANKPSMGTAYLRIASMIAASANDCGADVFSKRAVYWLAANYANKAGSVDPSLKKTASGTASNYNAKAPSKTDIFNNPGITSVKIGCWIGETVKVPKL</sequence>
<dbReference type="PROSITE" id="PS50293">
    <property type="entry name" value="TPR_REGION"/>
    <property type="match status" value="1"/>
</dbReference>
<protein>
    <recommendedName>
        <fullName evidence="6">Tetratricopeptide repeat protein</fullName>
    </recommendedName>
</protein>
<comment type="caution">
    <text evidence="4">The sequence shown here is derived from an EMBL/GenBank/DDBJ whole genome shotgun (WGS) entry which is preliminary data.</text>
</comment>
<proteinExistence type="predicted"/>
<dbReference type="SMART" id="SM00028">
    <property type="entry name" value="TPR"/>
    <property type="match status" value="3"/>
</dbReference>
<evidence type="ECO:0000313" key="4">
    <source>
        <dbReference type="EMBL" id="GAA3521146.1"/>
    </source>
</evidence>
<keyword evidence="2" id="KW-0175">Coiled coil</keyword>
<dbReference type="Pfam" id="PF13181">
    <property type="entry name" value="TPR_8"/>
    <property type="match status" value="1"/>
</dbReference>
<dbReference type="PROSITE" id="PS50005">
    <property type="entry name" value="TPR"/>
    <property type="match status" value="2"/>
</dbReference>
<name>A0ABP6UTI8_9FLAO</name>
<feature type="chain" id="PRO_5047357705" description="Tetratricopeptide repeat protein" evidence="3">
    <location>
        <begin position="23"/>
        <end position="463"/>
    </location>
</feature>
<evidence type="ECO:0008006" key="6">
    <source>
        <dbReference type="Google" id="ProtNLM"/>
    </source>
</evidence>
<dbReference type="EMBL" id="BAABCW010000025">
    <property type="protein sequence ID" value="GAA3521146.1"/>
    <property type="molecule type" value="Genomic_DNA"/>
</dbReference>
<dbReference type="SUPFAM" id="SSF48452">
    <property type="entry name" value="TPR-like"/>
    <property type="match status" value="1"/>
</dbReference>
<feature type="coiled-coil region" evidence="2">
    <location>
        <begin position="183"/>
        <end position="210"/>
    </location>
</feature>
<accession>A0ABP6UTI8</accession>
<dbReference type="InterPro" id="IPR019734">
    <property type="entry name" value="TPR_rpt"/>
</dbReference>
<gene>
    <name evidence="4" type="ORF">GCM10022393_39380</name>
</gene>
<evidence type="ECO:0000256" key="2">
    <source>
        <dbReference type="SAM" id="Coils"/>
    </source>
</evidence>
<evidence type="ECO:0000256" key="1">
    <source>
        <dbReference type="PROSITE-ProRule" id="PRU00339"/>
    </source>
</evidence>
<keyword evidence="3" id="KW-0732">Signal</keyword>
<dbReference type="InterPro" id="IPR011990">
    <property type="entry name" value="TPR-like_helical_dom_sf"/>
</dbReference>